<comment type="caution">
    <text evidence="1">The sequence shown here is derived from an EMBL/GenBank/DDBJ whole genome shotgun (WGS) entry which is preliminary data.</text>
</comment>
<organism evidence="1">
    <name type="scientific">marine sediment metagenome</name>
    <dbReference type="NCBI Taxonomy" id="412755"/>
    <lineage>
        <taxon>unclassified sequences</taxon>
        <taxon>metagenomes</taxon>
        <taxon>ecological metagenomes</taxon>
    </lineage>
</organism>
<reference evidence="1" key="1">
    <citation type="journal article" date="2014" name="Front. Microbiol.">
        <title>High frequency of phylogenetically diverse reductive dehalogenase-homologous genes in deep subseafloor sedimentary metagenomes.</title>
        <authorList>
            <person name="Kawai M."/>
            <person name="Futagami T."/>
            <person name="Toyoda A."/>
            <person name="Takaki Y."/>
            <person name="Nishi S."/>
            <person name="Hori S."/>
            <person name="Arai W."/>
            <person name="Tsubouchi T."/>
            <person name="Morono Y."/>
            <person name="Uchiyama I."/>
            <person name="Ito T."/>
            <person name="Fujiyama A."/>
            <person name="Inagaki F."/>
            <person name="Takami H."/>
        </authorList>
    </citation>
    <scope>NUCLEOTIDE SEQUENCE</scope>
    <source>
        <strain evidence="1">Expedition CK06-06</strain>
    </source>
</reference>
<sequence length="57" mass="6217">HLPTGAALVQMGSFYADGLTTDYVEYAFNDSAYRITNGIEYAVVVYTAVEMTSSRVS</sequence>
<proteinExistence type="predicted"/>
<evidence type="ECO:0000313" key="1">
    <source>
        <dbReference type="EMBL" id="GAH16626.1"/>
    </source>
</evidence>
<protein>
    <submittedName>
        <fullName evidence="1">Uncharacterized protein</fullName>
    </submittedName>
</protein>
<dbReference type="EMBL" id="BART01034336">
    <property type="protein sequence ID" value="GAH16626.1"/>
    <property type="molecule type" value="Genomic_DNA"/>
</dbReference>
<accession>X1D7A8</accession>
<name>X1D7A8_9ZZZZ</name>
<feature type="non-terminal residue" evidence="1">
    <location>
        <position position="1"/>
    </location>
</feature>
<gene>
    <name evidence="1" type="ORF">S01H4_58715</name>
</gene>
<dbReference type="AlphaFoldDB" id="X1D7A8"/>